<dbReference type="SUPFAM" id="SSF53901">
    <property type="entry name" value="Thiolase-like"/>
    <property type="match status" value="1"/>
</dbReference>
<evidence type="ECO:0000313" key="5">
    <source>
        <dbReference type="Proteomes" id="UP000254304"/>
    </source>
</evidence>
<dbReference type="InterPro" id="IPR014031">
    <property type="entry name" value="Ketoacyl_synth_C"/>
</dbReference>
<dbReference type="InterPro" id="IPR020841">
    <property type="entry name" value="PKS_Beta-ketoAc_synthase_dom"/>
</dbReference>
<protein>
    <submittedName>
        <fullName evidence="4">3-oxoacyl-[acyl-carrier-protein] synthase 2</fullName>
        <ecNumber evidence="4">2.3.1.179</ecNumber>
    </submittedName>
</protein>
<dbReference type="PANTHER" id="PTHR11712">
    <property type="entry name" value="POLYKETIDE SYNTHASE-RELATED"/>
    <property type="match status" value="1"/>
</dbReference>
<accession>A0A377NAL5</accession>
<dbReference type="PROSITE" id="PS52004">
    <property type="entry name" value="KS3_2"/>
    <property type="match status" value="1"/>
</dbReference>
<dbReference type="Proteomes" id="UP000254304">
    <property type="component" value="Unassembled WGS sequence"/>
</dbReference>
<keyword evidence="4" id="KW-0012">Acyltransferase</keyword>
<dbReference type="GO" id="GO:0004315">
    <property type="term" value="F:3-oxoacyl-[acyl-carrier-protein] synthase activity"/>
    <property type="evidence" value="ECO:0007669"/>
    <property type="project" value="UniProtKB-EC"/>
</dbReference>
<feature type="domain" description="Ketosynthase family 3 (KS3)" evidence="3">
    <location>
        <begin position="1"/>
        <end position="108"/>
    </location>
</feature>
<evidence type="ECO:0000256" key="1">
    <source>
        <dbReference type="ARBA" id="ARBA00005194"/>
    </source>
</evidence>
<keyword evidence="2 4" id="KW-0808">Transferase</keyword>
<dbReference type="GO" id="GO:0006633">
    <property type="term" value="P:fatty acid biosynthetic process"/>
    <property type="evidence" value="ECO:0007669"/>
    <property type="project" value="TreeGrafter"/>
</dbReference>
<dbReference type="EC" id="2.3.1.179" evidence="4"/>
<sequence length="108" mass="10811">MSSDAFHMTSPPEDGAGAALAMENALRDAGIAASKIGYINAHGTSTAAGDKAEAQAVKSVFGADAQRVLVSSTKSMTGHLLGAAGAVESIFTLLALRDQAVPPTINLG</sequence>
<gene>
    <name evidence="4" type="primary">fabF_3</name>
    <name evidence="4" type="ORF">NCTC12157_01749</name>
</gene>
<dbReference type="Gene3D" id="3.40.47.10">
    <property type="match status" value="1"/>
</dbReference>
<reference evidence="4 5" key="1">
    <citation type="submission" date="2018-06" db="EMBL/GenBank/DDBJ databases">
        <authorList>
            <consortium name="Pathogen Informatics"/>
            <person name="Doyle S."/>
        </authorList>
    </citation>
    <scope>NUCLEOTIDE SEQUENCE [LARGE SCALE GENOMIC DNA]</scope>
    <source>
        <strain evidence="4 5">NCTC12157</strain>
    </source>
</reference>
<dbReference type="PANTHER" id="PTHR11712:SF336">
    <property type="entry name" value="3-OXOACYL-[ACYL-CARRIER-PROTEIN] SYNTHASE, MITOCHONDRIAL"/>
    <property type="match status" value="1"/>
</dbReference>
<dbReference type="InterPro" id="IPR000794">
    <property type="entry name" value="Beta-ketoacyl_synthase"/>
</dbReference>
<dbReference type="GO" id="GO:0005829">
    <property type="term" value="C:cytosol"/>
    <property type="evidence" value="ECO:0007669"/>
    <property type="project" value="TreeGrafter"/>
</dbReference>
<organism evidence="4 5">
    <name type="scientific">Ewingella americana</name>
    <dbReference type="NCBI Taxonomy" id="41202"/>
    <lineage>
        <taxon>Bacteria</taxon>
        <taxon>Pseudomonadati</taxon>
        <taxon>Pseudomonadota</taxon>
        <taxon>Gammaproteobacteria</taxon>
        <taxon>Enterobacterales</taxon>
        <taxon>Yersiniaceae</taxon>
        <taxon>Ewingella</taxon>
    </lineage>
</organism>
<dbReference type="EMBL" id="UGGO01000001">
    <property type="protein sequence ID" value="STQ44043.1"/>
    <property type="molecule type" value="Genomic_DNA"/>
</dbReference>
<evidence type="ECO:0000256" key="2">
    <source>
        <dbReference type="ARBA" id="ARBA00022679"/>
    </source>
</evidence>
<comment type="pathway">
    <text evidence="1">Lipid metabolism; fatty acid biosynthesis.</text>
</comment>
<name>A0A377NAL5_9GAMM</name>
<evidence type="ECO:0000259" key="3">
    <source>
        <dbReference type="PROSITE" id="PS52004"/>
    </source>
</evidence>
<dbReference type="InterPro" id="IPR016039">
    <property type="entry name" value="Thiolase-like"/>
</dbReference>
<evidence type="ECO:0000313" key="4">
    <source>
        <dbReference type="EMBL" id="STQ44043.1"/>
    </source>
</evidence>
<proteinExistence type="predicted"/>
<dbReference type="AlphaFoldDB" id="A0A377NAL5"/>
<dbReference type="Pfam" id="PF02801">
    <property type="entry name" value="Ketoacyl-synt_C"/>
    <property type="match status" value="1"/>
</dbReference>